<proteinExistence type="predicted"/>
<evidence type="ECO:0000313" key="2">
    <source>
        <dbReference type="EMBL" id="OSX62687.1"/>
    </source>
</evidence>
<reference evidence="2 3" key="1">
    <citation type="submission" date="2017-04" db="EMBL/GenBank/DDBJ databases">
        <title>Genome Sequence of the Model Brown-Rot Fungus Postia placenta SB12.</title>
        <authorList>
            <consortium name="DOE Joint Genome Institute"/>
            <person name="Gaskell J."/>
            <person name="Kersten P."/>
            <person name="Larrondo L.F."/>
            <person name="Canessa P."/>
            <person name="Martinez D."/>
            <person name="Hibbett D."/>
            <person name="Schmoll M."/>
            <person name="Kubicek C.P."/>
            <person name="Martinez A.T."/>
            <person name="Yadav J."/>
            <person name="Master E."/>
            <person name="Magnuson J.K."/>
            <person name="James T."/>
            <person name="Yaver D."/>
            <person name="Berka R."/>
            <person name="Labutti K."/>
            <person name="Lipzen A."/>
            <person name="Aerts A."/>
            <person name="Barry K."/>
            <person name="Henrissat B."/>
            <person name="Blanchette R."/>
            <person name="Grigoriev I."/>
            <person name="Cullen D."/>
        </authorList>
    </citation>
    <scope>NUCLEOTIDE SEQUENCE [LARGE SCALE GENOMIC DNA]</scope>
    <source>
        <strain evidence="2 3">MAD-698-R-SB12</strain>
    </source>
</reference>
<dbReference type="PANTHER" id="PTHR40465:SF1">
    <property type="entry name" value="DUF6534 DOMAIN-CONTAINING PROTEIN"/>
    <property type="match status" value="1"/>
</dbReference>
<dbReference type="GeneID" id="36330173"/>
<feature type="transmembrane region" description="Helical" evidence="1">
    <location>
        <begin position="46"/>
        <end position="67"/>
    </location>
</feature>
<keyword evidence="1" id="KW-0472">Membrane</keyword>
<dbReference type="STRING" id="670580.A0A1X6N244"/>
<keyword evidence="1" id="KW-1133">Transmembrane helix</keyword>
<dbReference type="RefSeq" id="XP_024339481.1">
    <property type="nucleotide sequence ID" value="XM_024485224.1"/>
</dbReference>
<evidence type="ECO:0000313" key="3">
    <source>
        <dbReference type="Proteomes" id="UP000194127"/>
    </source>
</evidence>
<accession>A0A1X6N244</accession>
<keyword evidence="3" id="KW-1185">Reference proteome</keyword>
<dbReference type="PANTHER" id="PTHR40465">
    <property type="entry name" value="CHROMOSOME 1, WHOLE GENOME SHOTGUN SEQUENCE"/>
    <property type="match status" value="1"/>
</dbReference>
<dbReference type="EMBL" id="KZ110596">
    <property type="protein sequence ID" value="OSX62687.1"/>
    <property type="molecule type" value="Genomic_DNA"/>
</dbReference>
<feature type="transmembrane region" description="Helical" evidence="1">
    <location>
        <begin position="12"/>
        <end position="34"/>
    </location>
</feature>
<organism evidence="2 3">
    <name type="scientific">Postia placenta MAD-698-R-SB12</name>
    <dbReference type="NCBI Taxonomy" id="670580"/>
    <lineage>
        <taxon>Eukaryota</taxon>
        <taxon>Fungi</taxon>
        <taxon>Dikarya</taxon>
        <taxon>Basidiomycota</taxon>
        <taxon>Agaricomycotina</taxon>
        <taxon>Agaricomycetes</taxon>
        <taxon>Polyporales</taxon>
        <taxon>Adustoporiaceae</taxon>
        <taxon>Rhodonia</taxon>
    </lineage>
</organism>
<gene>
    <name evidence="2" type="ORF">POSPLADRAFT_1140810</name>
</gene>
<name>A0A1X6N244_9APHY</name>
<dbReference type="OrthoDB" id="3270417at2759"/>
<dbReference type="AlphaFoldDB" id="A0A1X6N244"/>
<sequence>MATDIETLAGGYFVEVLLAIMLYGVAITQAYVYWWDYPDDSKRSRWTVIILMIMETLHTGFNFAAMYEYLIIDFNNIEKIQTLVWYVPSTIKVSCDTLPACLYRFLIQRIWICRHSFIPSVFELRSWQLYRDTDVSRHGPSYQAGPDVCFASDCDYLYTITFLATLNARQHWRSRRRYRMNDIVSMELSPRVTSAQAQGTQAPQIEILTTVSKVTDNMLHREHGVPKPLISSVVTDDNMEPSKIKILNDDY</sequence>
<protein>
    <submittedName>
        <fullName evidence="2">Uncharacterized protein</fullName>
    </submittedName>
</protein>
<keyword evidence="1" id="KW-0812">Transmembrane</keyword>
<evidence type="ECO:0000256" key="1">
    <source>
        <dbReference type="SAM" id="Phobius"/>
    </source>
</evidence>
<dbReference type="Proteomes" id="UP000194127">
    <property type="component" value="Unassembled WGS sequence"/>
</dbReference>